<evidence type="ECO:0000313" key="7">
    <source>
        <dbReference type="EMBL" id="OWU72201.1"/>
    </source>
</evidence>
<dbReference type="EMBL" id="AQQR01000007">
    <property type="protein sequence ID" value="OWU72201.1"/>
    <property type="molecule type" value="Genomic_DNA"/>
</dbReference>
<keyword evidence="5" id="KW-0077">Bacteriochlorophyll biosynthesis</keyword>
<dbReference type="AlphaFoldDB" id="A0A225NJ57"/>
<keyword evidence="4" id="KW-0149">Chlorophyll biosynthesis</keyword>
<sequence length="74" mass="8496">MTLQATNPPPRNPSGYRRTAEFWVYFACILVIALPFCCVGWLRDVLRRQTFRLPGPLARAWAEADRTTPLIFSV</sequence>
<reference evidence="7 8" key="1">
    <citation type="submission" date="2013-04" db="EMBL/GenBank/DDBJ databases">
        <title>Oceanicola sp. 22II1-22F33 Genome Sequencing.</title>
        <authorList>
            <person name="Lai Q."/>
            <person name="Li G."/>
            <person name="Shao Z."/>
        </authorList>
    </citation>
    <scope>NUCLEOTIDE SEQUENCE [LARGE SCALE GENOMIC DNA]</scope>
    <source>
        <strain evidence="7 8">22II1-22F33</strain>
    </source>
</reference>
<evidence type="ECO:0000256" key="4">
    <source>
        <dbReference type="ARBA" id="ARBA00023171"/>
    </source>
</evidence>
<evidence type="ECO:0000256" key="5">
    <source>
        <dbReference type="ARBA" id="ARBA00023181"/>
    </source>
</evidence>
<dbReference type="GO" id="GO:0030494">
    <property type="term" value="P:bacteriochlorophyll biosynthetic process"/>
    <property type="evidence" value="ECO:0007669"/>
    <property type="project" value="UniProtKB-KW"/>
</dbReference>
<name>A0A225NJ57_9RHOB</name>
<keyword evidence="3" id="KW-0602">Photosynthesis</keyword>
<evidence type="ECO:0000256" key="2">
    <source>
        <dbReference type="ARBA" id="ARBA00009920"/>
    </source>
</evidence>
<comment type="function">
    <text evidence="1">Required for bacteriochlorophyll biosynthesis. Directly involved in the assembly of both the B875 and B800-850 pigment-protein complexes.</text>
</comment>
<dbReference type="Pfam" id="PF05398">
    <property type="entry name" value="PufQ"/>
    <property type="match status" value="1"/>
</dbReference>
<dbReference type="InterPro" id="IPR008800">
    <property type="entry name" value="PufQ_cyt-su"/>
</dbReference>
<dbReference type="OrthoDB" id="7872505at2"/>
<dbReference type="Proteomes" id="UP000215377">
    <property type="component" value="Unassembled WGS sequence"/>
</dbReference>
<gene>
    <name evidence="7" type="ORF">ATO3_16635</name>
</gene>
<protein>
    <submittedName>
        <fullName evidence="7">Protein pufQ</fullName>
    </submittedName>
</protein>
<accession>A0A225NJ57</accession>
<evidence type="ECO:0000256" key="6">
    <source>
        <dbReference type="SAM" id="Phobius"/>
    </source>
</evidence>
<evidence type="ECO:0000256" key="3">
    <source>
        <dbReference type="ARBA" id="ARBA00022531"/>
    </source>
</evidence>
<keyword evidence="6" id="KW-0472">Membrane</keyword>
<dbReference type="GO" id="GO:0015979">
    <property type="term" value="P:photosynthesis"/>
    <property type="evidence" value="ECO:0007669"/>
    <property type="project" value="UniProtKB-KW"/>
</dbReference>
<organism evidence="7 8">
    <name type="scientific">Marinibacterium profundimaris</name>
    <dbReference type="NCBI Taxonomy" id="1679460"/>
    <lineage>
        <taxon>Bacteria</taxon>
        <taxon>Pseudomonadati</taxon>
        <taxon>Pseudomonadota</taxon>
        <taxon>Alphaproteobacteria</taxon>
        <taxon>Rhodobacterales</taxon>
        <taxon>Paracoccaceae</taxon>
        <taxon>Marinibacterium</taxon>
    </lineage>
</organism>
<evidence type="ECO:0000313" key="8">
    <source>
        <dbReference type="Proteomes" id="UP000215377"/>
    </source>
</evidence>
<comment type="similarity">
    <text evidence="2">Belongs to the PufQ family.</text>
</comment>
<evidence type="ECO:0000256" key="1">
    <source>
        <dbReference type="ARBA" id="ARBA00003128"/>
    </source>
</evidence>
<comment type="caution">
    <text evidence="7">The sequence shown here is derived from an EMBL/GenBank/DDBJ whole genome shotgun (WGS) entry which is preliminary data.</text>
</comment>
<keyword evidence="6" id="KW-0812">Transmembrane</keyword>
<keyword evidence="8" id="KW-1185">Reference proteome</keyword>
<dbReference type="RefSeq" id="WP_088651019.1">
    <property type="nucleotide sequence ID" value="NZ_AQQR01000007.1"/>
</dbReference>
<proteinExistence type="inferred from homology"/>
<keyword evidence="6" id="KW-1133">Transmembrane helix</keyword>
<feature type="transmembrane region" description="Helical" evidence="6">
    <location>
        <begin position="22"/>
        <end position="42"/>
    </location>
</feature>